<protein>
    <recommendedName>
        <fullName evidence="4">Lipoprotein</fullName>
    </recommendedName>
</protein>
<evidence type="ECO:0008006" key="4">
    <source>
        <dbReference type="Google" id="ProtNLM"/>
    </source>
</evidence>
<organism evidence="2 3">
    <name type="scientific">Winogradskyella thalassocola</name>
    <dbReference type="NCBI Taxonomy" id="262004"/>
    <lineage>
        <taxon>Bacteria</taxon>
        <taxon>Pseudomonadati</taxon>
        <taxon>Bacteroidota</taxon>
        <taxon>Flavobacteriia</taxon>
        <taxon>Flavobacteriales</taxon>
        <taxon>Flavobacteriaceae</taxon>
        <taxon>Winogradskyella</taxon>
    </lineage>
</organism>
<keyword evidence="1" id="KW-0732">Signal</keyword>
<evidence type="ECO:0000313" key="3">
    <source>
        <dbReference type="Proteomes" id="UP000199492"/>
    </source>
</evidence>
<feature type="signal peptide" evidence="1">
    <location>
        <begin position="1"/>
        <end position="28"/>
    </location>
</feature>
<reference evidence="3" key="1">
    <citation type="submission" date="2016-10" db="EMBL/GenBank/DDBJ databases">
        <authorList>
            <person name="Varghese N."/>
            <person name="Submissions S."/>
        </authorList>
    </citation>
    <scope>NUCLEOTIDE SEQUENCE [LARGE SCALE GENOMIC DNA]</scope>
    <source>
        <strain evidence="3">DSM 15363</strain>
    </source>
</reference>
<feature type="chain" id="PRO_5011712710" description="Lipoprotein" evidence="1">
    <location>
        <begin position="29"/>
        <end position="307"/>
    </location>
</feature>
<name>A0A1G7YWG2_9FLAO</name>
<gene>
    <name evidence="2" type="ORF">SAMN04489796_1011154</name>
</gene>
<dbReference type="EMBL" id="FNCZ01000001">
    <property type="protein sequence ID" value="SDH00811.1"/>
    <property type="molecule type" value="Genomic_DNA"/>
</dbReference>
<dbReference type="AlphaFoldDB" id="A0A1G7YWG2"/>
<evidence type="ECO:0000256" key="1">
    <source>
        <dbReference type="SAM" id="SignalP"/>
    </source>
</evidence>
<evidence type="ECO:0000313" key="2">
    <source>
        <dbReference type="EMBL" id="SDH00811.1"/>
    </source>
</evidence>
<dbReference type="STRING" id="262004.SAMN04489796_1011154"/>
<accession>A0A1G7YWG2</accession>
<keyword evidence="3" id="KW-1185">Reference proteome</keyword>
<proteinExistence type="predicted"/>
<dbReference type="Proteomes" id="UP000199492">
    <property type="component" value="Unassembled WGS sequence"/>
</dbReference>
<sequence length="307" mass="34830">MSPKRIQMKKITSIILLIVLCSSCTVHKRSNIQSNEEFVVEMKKAQTRGGLVETVLQGVFFGASYLAEKSSKSLVSTYSQSLSLNDYYNTDLGDVEKTYKEIHIKKYSKPSVKIEQEEITSIVKDEFSKMPKSRSATQSLNITDVVRLEEDDLLNFYAVVELISDPENPGITRLSFNELRIFFSKTKVYSDEDLNAKISISIQGQWRSDDGTPLNATLIEQEYDFKNLKYGAENLIEKPILSPWYYDIPITTALDNNDHFGVVKINVRLEEYEGNKSKYINKLPSMLSDNKDAIITDGASAIEKITN</sequence>